<feature type="transmembrane region" description="Helical" evidence="6">
    <location>
        <begin position="92"/>
        <end position="110"/>
    </location>
</feature>
<dbReference type="GO" id="GO:0016020">
    <property type="term" value="C:membrane"/>
    <property type="evidence" value="ECO:0007669"/>
    <property type="project" value="UniProtKB-SubCell"/>
</dbReference>
<keyword evidence="5 6" id="KW-0472">Membrane</keyword>
<dbReference type="SUPFAM" id="SSF103481">
    <property type="entry name" value="Multidrug resistance efflux transporter EmrE"/>
    <property type="match status" value="2"/>
</dbReference>
<gene>
    <name evidence="8" type="ORF">SAMN02746098_00390</name>
</gene>
<reference evidence="9" key="1">
    <citation type="submission" date="2016-11" db="EMBL/GenBank/DDBJ databases">
        <authorList>
            <person name="Varghese N."/>
            <person name="Submissions S."/>
        </authorList>
    </citation>
    <scope>NUCLEOTIDE SEQUENCE [LARGE SCALE GENOMIC DNA]</scope>
    <source>
        <strain evidence="9">DSM 15449</strain>
    </source>
</reference>
<feature type="transmembrane region" description="Helical" evidence="6">
    <location>
        <begin position="30"/>
        <end position="52"/>
    </location>
</feature>
<dbReference type="PANTHER" id="PTHR32322:SF2">
    <property type="entry name" value="EAMA DOMAIN-CONTAINING PROTEIN"/>
    <property type="match status" value="1"/>
</dbReference>
<comment type="subcellular location">
    <subcellularLocation>
        <location evidence="1">Membrane</location>
        <topology evidence="1">Multi-pass membrane protein</topology>
    </subcellularLocation>
</comment>
<accession>A0A1M5QWV6</accession>
<feature type="transmembrane region" description="Helical" evidence="6">
    <location>
        <begin position="237"/>
        <end position="257"/>
    </location>
</feature>
<dbReference type="EMBL" id="FQXJ01000003">
    <property type="protein sequence ID" value="SHH18562.1"/>
    <property type="molecule type" value="Genomic_DNA"/>
</dbReference>
<feature type="transmembrane region" description="Helical" evidence="6">
    <location>
        <begin position="7"/>
        <end position="24"/>
    </location>
</feature>
<evidence type="ECO:0000313" key="8">
    <source>
        <dbReference type="EMBL" id="SHH18562.1"/>
    </source>
</evidence>
<keyword evidence="4 6" id="KW-1133">Transmembrane helix</keyword>
<organism evidence="8 9">
    <name type="scientific">Desulfosporosinus lacus DSM 15449</name>
    <dbReference type="NCBI Taxonomy" id="1121420"/>
    <lineage>
        <taxon>Bacteria</taxon>
        <taxon>Bacillati</taxon>
        <taxon>Bacillota</taxon>
        <taxon>Clostridia</taxon>
        <taxon>Eubacteriales</taxon>
        <taxon>Desulfitobacteriaceae</taxon>
        <taxon>Desulfosporosinus</taxon>
    </lineage>
</organism>
<dbReference type="PANTHER" id="PTHR32322">
    <property type="entry name" value="INNER MEMBRANE TRANSPORTER"/>
    <property type="match status" value="1"/>
</dbReference>
<evidence type="ECO:0000256" key="5">
    <source>
        <dbReference type="ARBA" id="ARBA00023136"/>
    </source>
</evidence>
<feature type="transmembrane region" description="Helical" evidence="6">
    <location>
        <begin position="173"/>
        <end position="193"/>
    </location>
</feature>
<feature type="domain" description="EamA" evidence="7">
    <location>
        <begin position="144"/>
        <end position="285"/>
    </location>
</feature>
<evidence type="ECO:0000256" key="2">
    <source>
        <dbReference type="ARBA" id="ARBA00007362"/>
    </source>
</evidence>
<keyword evidence="9" id="KW-1185">Reference proteome</keyword>
<proteinExistence type="inferred from homology"/>
<evidence type="ECO:0000259" key="7">
    <source>
        <dbReference type="Pfam" id="PF00892"/>
    </source>
</evidence>
<dbReference type="AlphaFoldDB" id="A0A1M5QWV6"/>
<evidence type="ECO:0000256" key="6">
    <source>
        <dbReference type="SAM" id="Phobius"/>
    </source>
</evidence>
<evidence type="ECO:0000256" key="4">
    <source>
        <dbReference type="ARBA" id="ARBA00022989"/>
    </source>
</evidence>
<keyword evidence="3 6" id="KW-0812">Transmembrane</keyword>
<feature type="domain" description="EamA" evidence="7">
    <location>
        <begin position="8"/>
        <end position="134"/>
    </location>
</feature>
<dbReference type="Proteomes" id="UP000183954">
    <property type="component" value="Unassembled WGS sequence"/>
</dbReference>
<feature type="transmembrane region" description="Helical" evidence="6">
    <location>
        <begin position="142"/>
        <end position="161"/>
    </location>
</feature>
<evidence type="ECO:0000256" key="1">
    <source>
        <dbReference type="ARBA" id="ARBA00004141"/>
    </source>
</evidence>
<evidence type="ECO:0000313" key="9">
    <source>
        <dbReference type="Proteomes" id="UP000183954"/>
    </source>
</evidence>
<evidence type="ECO:0000256" key="3">
    <source>
        <dbReference type="ARBA" id="ARBA00022692"/>
    </source>
</evidence>
<dbReference type="InterPro" id="IPR037185">
    <property type="entry name" value="EmrE-like"/>
</dbReference>
<feature type="transmembrane region" description="Helical" evidence="6">
    <location>
        <begin position="269"/>
        <end position="290"/>
    </location>
</feature>
<dbReference type="Pfam" id="PF00892">
    <property type="entry name" value="EamA"/>
    <property type="match status" value="2"/>
</dbReference>
<feature type="transmembrane region" description="Helical" evidence="6">
    <location>
        <begin position="117"/>
        <end position="136"/>
    </location>
</feature>
<dbReference type="RefSeq" id="WP_073027431.1">
    <property type="nucleotide sequence ID" value="NZ_FQXJ01000003.1"/>
</dbReference>
<comment type="similarity">
    <text evidence="2">Belongs to the EamA transporter family.</text>
</comment>
<dbReference type="InterPro" id="IPR050638">
    <property type="entry name" value="AA-Vitamin_Transporters"/>
</dbReference>
<feature type="transmembrane region" description="Helical" evidence="6">
    <location>
        <begin position="208"/>
        <end position="225"/>
    </location>
</feature>
<dbReference type="OrthoDB" id="9804865at2"/>
<dbReference type="InterPro" id="IPR000620">
    <property type="entry name" value="EamA_dom"/>
</dbReference>
<protein>
    <submittedName>
        <fullName evidence="8">Threonine/homoserine efflux transporter RhtA</fullName>
    </submittedName>
</protein>
<sequence>MTKAESNIVLFSITLCWASSYIFIKNIPDSISAFAYVTMTTSVASIILALVFIKRLKDFDKQTLWRSLILAGIICGNLVFERLGIAKIPASAASFIASLNIVFVPLLLLIFKRKPSLNNVAGIIIILTGLIFTSGIKLGETVNYGVLAMTAACLFMAVYIIIVDDFTKKSDPLLLGIGQMFFTALIGFGLWFIEEPRTFFSIVYTNEILANIFMLAFFAKAYAYIMLMYSQKYASPITVTIMASTEPVVTMVLALLIPNTFGKTEVLTMNNVIGVSFILVGAIFAGTNFLSRKNRMDQATSLTDSAMGG</sequence>
<dbReference type="STRING" id="1121420.SAMN02746098_00390"/>
<feature type="transmembrane region" description="Helical" evidence="6">
    <location>
        <begin position="64"/>
        <end position="80"/>
    </location>
</feature>
<name>A0A1M5QWV6_9FIRM</name>